<reference evidence="2 3" key="1">
    <citation type="submission" date="2023-04" db="EMBL/GenBank/DDBJ databases">
        <title>Jannaschia ovalis sp. nov., a marine bacterium isolated from sea tidal flat.</title>
        <authorList>
            <person name="Kwon D.Y."/>
            <person name="Kim J.-J."/>
        </authorList>
    </citation>
    <scope>NUCLEOTIDE SEQUENCE [LARGE SCALE GENOMIC DNA]</scope>
    <source>
        <strain evidence="2 3">GRR-S6-38</strain>
    </source>
</reference>
<evidence type="ECO:0000259" key="1">
    <source>
        <dbReference type="PROSITE" id="PS51819"/>
    </source>
</evidence>
<dbReference type="CDD" id="cd06587">
    <property type="entry name" value="VOC"/>
    <property type="match status" value="1"/>
</dbReference>
<sequence length="124" mass="13321">MALGAFSMSLNVKDLAASIAFYETLGFEVAGDYSDQGWAILRDGSTTLGLFGGHIQTNCLTFNPGWTQDAQPVEGAWEDVRAIQARLKAAGIELTSECDPEREGPAHIALTDPDGNAILIDQHR</sequence>
<dbReference type="PROSITE" id="PS51819">
    <property type="entry name" value="VOC"/>
    <property type="match status" value="1"/>
</dbReference>
<dbReference type="Gene3D" id="3.10.180.10">
    <property type="entry name" value="2,3-Dihydroxybiphenyl 1,2-Dioxygenase, domain 1"/>
    <property type="match status" value="1"/>
</dbReference>
<proteinExistence type="predicted"/>
<dbReference type="InterPro" id="IPR029068">
    <property type="entry name" value="Glyas_Bleomycin-R_OHBP_Dase"/>
</dbReference>
<dbReference type="PANTHER" id="PTHR36503">
    <property type="entry name" value="BLR2520 PROTEIN"/>
    <property type="match status" value="1"/>
</dbReference>
<dbReference type="Proteomes" id="UP001243420">
    <property type="component" value="Chromosome"/>
</dbReference>
<dbReference type="RefSeq" id="WP_279964913.1">
    <property type="nucleotide sequence ID" value="NZ_CP122537.1"/>
</dbReference>
<name>A0ABY8LD33_9RHOB</name>
<evidence type="ECO:0000313" key="3">
    <source>
        <dbReference type="Proteomes" id="UP001243420"/>
    </source>
</evidence>
<dbReference type="InterPro" id="IPR037523">
    <property type="entry name" value="VOC_core"/>
</dbReference>
<organism evidence="2 3">
    <name type="scientific">Jannaschia ovalis</name>
    <dbReference type="NCBI Taxonomy" id="3038773"/>
    <lineage>
        <taxon>Bacteria</taxon>
        <taxon>Pseudomonadati</taxon>
        <taxon>Pseudomonadota</taxon>
        <taxon>Alphaproteobacteria</taxon>
        <taxon>Rhodobacterales</taxon>
        <taxon>Roseobacteraceae</taxon>
        <taxon>Jannaschia</taxon>
    </lineage>
</organism>
<keyword evidence="3" id="KW-1185">Reference proteome</keyword>
<dbReference type="PANTHER" id="PTHR36503:SF1">
    <property type="entry name" value="BLR2520 PROTEIN"/>
    <property type="match status" value="1"/>
</dbReference>
<dbReference type="InterPro" id="IPR004360">
    <property type="entry name" value="Glyas_Fos-R_dOase_dom"/>
</dbReference>
<feature type="domain" description="VOC" evidence="1">
    <location>
        <begin position="4"/>
        <end position="123"/>
    </location>
</feature>
<protein>
    <submittedName>
        <fullName evidence="2">VOC family protein</fullName>
    </submittedName>
</protein>
<accession>A0ABY8LD33</accession>
<gene>
    <name evidence="2" type="ORF">P8627_14330</name>
</gene>
<evidence type="ECO:0000313" key="2">
    <source>
        <dbReference type="EMBL" id="WGH78195.1"/>
    </source>
</evidence>
<dbReference type="Pfam" id="PF00903">
    <property type="entry name" value="Glyoxalase"/>
    <property type="match status" value="1"/>
</dbReference>
<dbReference type="EMBL" id="CP122537">
    <property type="protein sequence ID" value="WGH78195.1"/>
    <property type="molecule type" value="Genomic_DNA"/>
</dbReference>
<dbReference type="SUPFAM" id="SSF54593">
    <property type="entry name" value="Glyoxalase/Bleomycin resistance protein/Dihydroxybiphenyl dioxygenase"/>
    <property type="match status" value="1"/>
</dbReference>